<dbReference type="InterPro" id="IPR042211">
    <property type="entry name" value="CRISPR-assoc_Cas1_N"/>
</dbReference>
<dbReference type="Gene3D" id="1.20.120.920">
    <property type="entry name" value="CRISPR-associated endonuclease Cas1, C-terminal domain"/>
    <property type="match status" value="1"/>
</dbReference>
<evidence type="ECO:0000313" key="11">
    <source>
        <dbReference type="Proteomes" id="UP000217726"/>
    </source>
</evidence>
<dbReference type="InterPro" id="IPR002729">
    <property type="entry name" value="CRISPR-assoc_Cas1"/>
</dbReference>
<dbReference type="GO" id="GO:0003677">
    <property type="term" value="F:DNA binding"/>
    <property type="evidence" value="ECO:0007669"/>
    <property type="project" value="UniProtKB-KW"/>
</dbReference>
<dbReference type="EMBL" id="OBDR01000006">
    <property type="protein sequence ID" value="SNY16759.1"/>
    <property type="molecule type" value="Genomic_DNA"/>
</dbReference>
<dbReference type="CDD" id="cd09634">
    <property type="entry name" value="Cas1_I-II-III"/>
    <property type="match status" value="1"/>
</dbReference>
<evidence type="ECO:0000256" key="4">
    <source>
        <dbReference type="ARBA" id="ARBA00022801"/>
    </source>
</evidence>
<feature type="binding site" evidence="9">
    <location>
        <position position="229"/>
    </location>
    <ligand>
        <name>Mn(2+)</name>
        <dbReference type="ChEBI" id="CHEBI:29035"/>
    </ligand>
</feature>
<keyword evidence="2 9" id="KW-0479">Metal-binding</keyword>
<dbReference type="InterPro" id="IPR042206">
    <property type="entry name" value="CRISPR-assoc_Cas1_C"/>
</dbReference>
<keyword evidence="6 9" id="KW-0051">Antiviral defense</keyword>
<evidence type="ECO:0000256" key="2">
    <source>
        <dbReference type="ARBA" id="ARBA00022723"/>
    </source>
</evidence>
<protein>
    <recommendedName>
        <fullName evidence="9">CRISPR-associated endonuclease Cas1</fullName>
        <ecNumber evidence="9">3.1.-.-</ecNumber>
    </recommendedName>
</protein>
<proteinExistence type="inferred from homology"/>
<evidence type="ECO:0000313" key="10">
    <source>
        <dbReference type="EMBL" id="SNY16759.1"/>
    </source>
</evidence>
<sequence>MKSSTPSTLHISGYGKKLKKHNNSLVVEWKEGENSEKASFTPSKLEDVILSGEHSISTGAIRLLFENNVSLSCMDSFGNPIGYLFPHAYCQYMNIWEKQLSIDSIHKLDIAKNICLAGATNKKSILQTIQNSRDIELGEFVASIENIIDKMYDVSHTDSLMGYEGSAANAYFEALKLIIPARFEFERRIKHPSPDPVNVLLSYGYGILYSKIRAAINKAKLNPYRGVLHSNYRNQEGLVYDLIEEFRQPVVDRVVLTMIGRNQVHLDYFSNEDGFCRIDNRFKKIFANMIFSRLESETIYRDGKKTFQDIIDLQAIEYQKAIVEGYEYEPFMYRRR</sequence>
<dbReference type="AlphaFoldDB" id="A0A285FZQ1"/>
<dbReference type="GO" id="GO:0043571">
    <property type="term" value="P:maintenance of CRISPR repeat elements"/>
    <property type="evidence" value="ECO:0007669"/>
    <property type="project" value="UniProtKB-UniRule"/>
</dbReference>
<reference evidence="11" key="1">
    <citation type="submission" date="2017-09" db="EMBL/GenBank/DDBJ databases">
        <authorList>
            <person name="Varghese N."/>
            <person name="Submissions S."/>
        </authorList>
    </citation>
    <scope>NUCLEOTIDE SEQUENCE [LARGE SCALE GENOMIC DNA]</scope>
    <source>
        <strain evidence="11">WG-1MB</strain>
    </source>
</reference>
<comment type="subunit">
    <text evidence="9">Homodimer, forms a heterotetramer with a Cas2 homodimer.</text>
</comment>
<name>A0A285FZQ1_9EURY</name>
<dbReference type="GO" id="GO:0004519">
    <property type="term" value="F:endonuclease activity"/>
    <property type="evidence" value="ECO:0007669"/>
    <property type="project" value="UniProtKB-UniRule"/>
</dbReference>
<keyword evidence="8 9" id="KW-0464">Manganese</keyword>
<comment type="function">
    <text evidence="9">CRISPR (clustered regularly interspaced short palindromic repeat), is an adaptive immune system that provides protection against mobile genetic elements (viruses, transposable elements and conjugative plasmids). CRISPR clusters contain spacers, sequences complementary to antecedent mobile elements, and target invading nucleic acids. CRISPR clusters are transcribed and processed into CRISPR RNA (crRNA). Acts as a dsDNA endonuclease. Involved in the integration of spacer DNA into the CRISPR cassette.</text>
</comment>
<comment type="cofactor">
    <cofactor evidence="9">
        <name>Mg(2+)</name>
        <dbReference type="ChEBI" id="CHEBI:18420"/>
    </cofactor>
    <cofactor evidence="9">
        <name>Mn(2+)</name>
        <dbReference type="ChEBI" id="CHEBI:29035"/>
    </cofactor>
</comment>
<evidence type="ECO:0000256" key="9">
    <source>
        <dbReference type="HAMAP-Rule" id="MF_01470"/>
    </source>
</evidence>
<gene>
    <name evidence="9" type="primary">cas1</name>
    <name evidence="10" type="ORF">SAMN06295989_10655</name>
</gene>
<evidence type="ECO:0000256" key="1">
    <source>
        <dbReference type="ARBA" id="ARBA00022722"/>
    </source>
</evidence>
<keyword evidence="1 9" id="KW-0540">Nuclease</keyword>
<dbReference type="OrthoDB" id="2216at2157"/>
<evidence type="ECO:0000256" key="5">
    <source>
        <dbReference type="ARBA" id="ARBA00022842"/>
    </source>
</evidence>
<feature type="binding site" evidence="9">
    <location>
        <position position="164"/>
    </location>
    <ligand>
        <name>Mn(2+)</name>
        <dbReference type="ChEBI" id="CHEBI:29035"/>
    </ligand>
</feature>
<dbReference type="Pfam" id="PF01867">
    <property type="entry name" value="Cas_Cas1"/>
    <property type="match status" value="1"/>
</dbReference>
<accession>A0A285FZQ1</accession>
<evidence type="ECO:0000256" key="7">
    <source>
        <dbReference type="ARBA" id="ARBA00023125"/>
    </source>
</evidence>
<keyword evidence="3 9" id="KW-0255">Endonuclease</keyword>
<organism evidence="10 11">
    <name type="scientific">Methanohalophilus euhalobius</name>
    <dbReference type="NCBI Taxonomy" id="51203"/>
    <lineage>
        <taxon>Archaea</taxon>
        <taxon>Methanobacteriati</taxon>
        <taxon>Methanobacteriota</taxon>
        <taxon>Stenosarchaea group</taxon>
        <taxon>Methanomicrobia</taxon>
        <taxon>Methanosarcinales</taxon>
        <taxon>Methanosarcinaceae</taxon>
        <taxon>Methanohalophilus</taxon>
    </lineage>
</organism>
<dbReference type="RefSeq" id="WP_096712450.1">
    <property type="nucleotide sequence ID" value="NZ_OBDR01000006.1"/>
</dbReference>
<keyword evidence="7 9" id="KW-0238">DNA-binding</keyword>
<dbReference type="PANTHER" id="PTHR34353">
    <property type="entry name" value="CRISPR-ASSOCIATED ENDONUCLEASE CAS1 1"/>
    <property type="match status" value="1"/>
</dbReference>
<dbReference type="EC" id="3.1.-.-" evidence="9"/>
<dbReference type="Proteomes" id="UP000217726">
    <property type="component" value="Unassembled WGS sequence"/>
</dbReference>
<evidence type="ECO:0000256" key="3">
    <source>
        <dbReference type="ARBA" id="ARBA00022759"/>
    </source>
</evidence>
<keyword evidence="5 9" id="KW-0460">Magnesium</keyword>
<dbReference type="GO" id="GO:0046872">
    <property type="term" value="F:metal ion binding"/>
    <property type="evidence" value="ECO:0007669"/>
    <property type="project" value="UniProtKB-UniRule"/>
</dbReference>
<comment type="similarity">
    <text evidence="9">Belongs to the CRISPR-associated endonuclease Cas1 family.</text>
</comment>
<dbReference type="GO" id="GO:0051607">
    <property type="term" value="P:defense response to virus"/>
    <property type="evidence" value="ECO:0007669"/>
    <property type="project" value="UniProtKB-UniRule"/>
</dbReference>
<dbReference type="Gene3D" id="3.100.10.20">
    <property type="entry name" value="CRISPR-associated endonuclease Cas1, N-terminal domain"/>
    <property type="match status" value="1"/>
</dbReference>
<dbReference type="GO" id="GO:0016787">
    <property type="term" value="F:hydrolase activity"/>
    <property type="evidence" value="ECO:0007669"/>
    <property type="project" value="UniProtKB-KW"/>
</dbReference>
<keyword evidence="4 9" id="KW-0378">Hydrolase</keyword>
<evidence type="ECO:0000256" key="6">
    <source>
        <dbReference type="ARBA" id="ARBA00023118"/>
    </source>
</evidence>
<dbReference type="HAMAP" id="MF_01470">
    <property type="entry name" value="Cas1"/>
    <property type="match status" value="1"/>
</dbReference>
<keyword evidence="11" id="KW-1185">Reference proteome</keyword>
<evidence type="ECO:0000256" key="8">
    <source>
        <dbReference type="ARBA" id="ARBA00023211"/>
    </source>
</evidence>
<dbReference type="InterPro" id="IPR050646">
    <property type="entry name" value="Cas1"/>
</dbReference>
<feature type="binding site" evidence="9">
    <location>
        <position position="244"/>
    </location>
    <ligand>
        <name>Mn(2+)</name>
        <dbReference type="ChEBI" id="CHEBI:29035"/>
    </ligand>
</feature>
<dbReference type="NCBIfam" id="TIGR00287">
    <property type="entry name" value="cas1"/>
    <property type="match status" value="1"/>
</dbReference>
<dbReference type="PANTHER" id="PTHR34353:SF2">
    <property type="entry name" value="CRISPR-ASSOCIATED ENDONUCLEASE CAS1 1"/>
    <property type="match status" value="1"/>
</dbReference>